<evidence type="ECO:0000256" key="1">
    <source>
        <dbReference type="ARBA" id="ARBA00022690"/>
    </source>
</evidence>
<dbReference type="SMART" id="SM00093">
    <property type="entry name" value="SERPIN"/>
    <property type="match status" value="1"/>
</dbReference>
<dbReference type="InterPro" id="IPR042185">
    <property type="entry name" value="Serpin_sf_2"/>
</dbReference>
<evidence type="ECO:0000313" key="5">
    <source>
        <dbReference type="EMBL" id="OXU28887.1"/>
    </source>
</evidence>
<accession>A0A232FEZ6</accession>
<organism evidence="5 6">
    <name type="scientific">Trichomalopsis sarcophagae</name>
    <dbReference type="NCBI Taxonomy" id="543379"/>
    <lineage>
        <taxon>Eukaryota</taxon>
        <taxon>Metazoa</taxon>
        <taxon>Ecdysozoa</taxon>
        <taxon>Arthropoda</taxon>
        <taxon>Hexapoda</taxon>
        <taxon>Insecta</taxon>
        <taxon>Pterygota</taxon>
        <taxon>Neoptera</taxon>
        <taxon>Endopterygota</taxon>
        <taxon>Hymenoptera</taxon>
        <taxon>Apocrita</taxon>
        <taxon>Proctotrupomorpha</taxon>
        <taxon>Chalcidoidea</taxon>
        <taxon>Pteromalidae</taxon>
        <taxon>Pteromalinae</taxon>
        <taxon>Trichomalopsis</taxon>
    </lineage>
</organism>
<comment type="similarity">
    <text evidence="3">Belongs to the serpin family.</text>
</comment>
<dbReference type="Gene3D" id="3.30.497.10">
    <property type="entry name" value="Antithrombin, subunit I, domain 2"/>
    <property type="match status" value="1"/>
</dbReference>
<evidence type="ECO:0000256" key="3">
    <source>
        <dbReference type="RuleBase" id="RU000411"/>
    </source>
</evidence>
<feature type="domain" description="Serpin" evidence="4">
    <location>
        <begin position="85"/>
        <end position="471"/>
    </location>
</feature>
<keyword evidence="6" id="KW-1185">Reference proteome</keyword>
<protein>
    <recommendedName>
        <fullName evidence="4">Serpin domain-containing protein</fullName>
    </recommendedName>
</protein>
<dbReference type="AlphaFoldDB" id="A0A232FEZ6"/>
<dbReference type="InterPro" id="IPR000215">
    <property type="entry name" value="Serpin_fam"/>
</dbReference>
<dbReference type="InterPro" id="IPR036186">
    <property type="entry name" value="Serpin_sf"/>
</dbReference>
<dbReference type="Pfam" id="PF00079">
    <property type="entry name" value="Serpin"/>
    <property type="match status" value="1"/>
</dbReference>
<dbReference type="PANTHER" id="PTHR11461">
    <property type="entry name" value="SERINE PROTEASE INHIBITOR, SERPIN"/>
    <property type="match status" value="1"/>
</dbReference>
<dbReference type="SUPFAM" id="SSF56574">
    <property type="entry name" value="Serpins"/>
    <property type="match status" value="1"/>
</dbReference>
<proteinExistence type="inferred from homology"/>
<dbReference type="GO" id="GO:0004867">
    <property type="term" value="F:serine-type endopeptidase inhibitor activity"/>
    <property type="evidence" value="ECO:0007669"/>
    <property type="project" value="UniProtKB-KW"/>
</dbReference>
<dbReference type="EMBL" id="NNAY01000362">
    <property type="protein sequence ID" value="OXU28887.1"/>
    <property type="molecule type" value="Genomic_DNA"/>
</dbReference>
<comment type="caution">
    <text evidence="5">The sequence shown here is derived from an EMBL/GenBank/DDBJ whole genome shotgun (WGS) entry which is preliminary data.</text>
</comment>
<keyword evidence="2" id="KW-0722">Serine protease inhibitor</keyword>
<evidence type="ECO:0000313" key="6">
    <source>
        <dbReference type="Proteomes" id="UP000215335"/>
    </source>
</evidence>
<reference evidence="5 6" key="1">
    <citation type="journal article" date="2017" name="Curr. Biol.">
        <title>The Evolution of Venom by Co-option of Single-Copy Genes.</title>
        <authorList>
            <person name="Martinson E.O."/>
            <person name="Mrinalini"/>
            <person name="Kelkar Y.D."/>
            <person name="Chang C.H."/>
            <person name="Werren J.H."/>
        </authorList>
    </citation>
    <scope>NUCLEOTIDE SEQUENCE [LARGE SCALE GENOMIC DNA]</scope>
    <source>
        <strain evidence="5 6">Alberta</strain>
        <tissue evidence="5">Whole body</tissue>
    </source>
</reference>
<dbReference type="PANTHER" id="PTHR11461:SF278">
    <property type="entry name" value="SERINE PROTEASE INHIBITOR 88EA"/>
    <property type="match status" value="1"/>
</dbReference>
<keyword evidence="1" id="KW-0646">Protease inhibitor</keyword>
<evidence type="ECO:0000256" key="2">
    <source>
        <dbReference type="ARBA" id="ARBA00022900"/>
    </source>
</evidence>
<name>A0A232FEZ6_9HYME</name>
<dbReference type="STRING" id="543379.A0A232FEZ6"/>
<dbReference type="GO" id="GO:0005615">
    <property type="term" value="C:extracellular space"/>
    <property type="evidence" value="ECO:0007669"/>
    <property type="project" value="InterPro"/>
</dbReference>
<dbReference type="InterPro" id="IPR023796">
    <property type="entry name" value="Serpin_dom"/>
</dbReference>
<dbReference type="OrthoDB" id="671595at2759"/>
<gene>
    <name evidence="5" type="ORF">TSAR_009576</name>
</gene>
<dbReference type="CDD" id="cd19594">
    <property type="entry name" value="serpin_crustaceans_chelicerates_insects"/>
    <property type="match status" value="1"/>
</dbReference>
<dbReference type="InterPro" id="IPR042178">
    <property type="entry name" value="Serpin_sf_1"/>
</dbReference>
<sequence length="474" mass="52943">MARIGRDCDGGNEGPECHQCVWQHRDVMLTVANAVHISTMSAALLLLVSLVSQTHSQCLTGNDNPSTMRQDAAQLLSDARFDFALESLKKIAEIETQDNIFFSPHSLHEALGLAYFGARGTTEAALRKALHVPQDFSKVDVQRFYAFEKSFEAARKENSSANYDYRVANRLWLSGAKKLRDCMLDFFGQELQRVDFKSNPEAVRKQINDWVSDQTRGNIRDLLPASAVDESTDAVLANAVYFKGLWQSKFLPENTKRDVFYLGQDNMTIAQFMKQKGSFNHMVSEELGVHILQLPYKGDDVSMYILLPPFVSTQQVGQRSASQSKSDGVRQLLQRLSDNSDSAKELRDILDNGMPARDVELAIPKFSLERELPVKDLLVAMDAGVVFDTSSDFTGFVADGEKGIHLGDAVHRAKIEVTEEGTTAAAATALFSFRSSRPTEPAFFTANHPFAYFIYDRPSRTVLFAGIFRKPNKK</sequence>
<evidence type="ECO:0000259" key="4">
    <source>
        <dbReference type="SMART" id="SM00093"/>
    </source>
</evidence>
<dbReference type="Proteomes" id="UP000215335">
    <property type="component" value="Unassembled WGS sequence"/>
</dbReference>
<dbReference type="Gene3D" id="2.30.39.10">
    <property type="entry name" value="Alpha-1-antitrypsin, domain 1"/>
    <property type="match status" value="1"/>
</dbReference>